<dbReference type="InterPro" id="IPR005511">
    <property type="entry name" value="SMP-30"/>
</dbReference>
<keyword evidence="3" id="KW-0862">Zinc</keyword>
<accession>M2QYJ7</accession>
<keyword evidence="6" id="KW-1185">Reference proteome</keyword>
<dbReference type="GO" id="GO:0004341">
    <property type="term" value="F:gluconolactonase activity"/>
    <property type="evidence" value="ECO:0007669"/>
    <property type="project" value="TreeGrafter"/>
</dbReference>
<comment type="similarity">
    <text evidence="1">Belongs to the SMP-30/CGR1 family.</text>
</comment>
<reference evidence="5 6" key="1">
    <citation type="journal article" date="2012" name="Proc. Natl. Acad. Sci. U.S.A.">
        <title>Comparative genomics of Ceriporiopsis subvermispora and Phanerochaete chrysosporium provide insight into selective ligninolysis.</title>
        <authorList>
            <person name="Fernandez-Fueyo E."/>
            <person name="Ruiz-Duenas F.J."/>
            <person name="Ferreira P."/>
            <person name="Floudas D."/>
            <person name="Hibbett D.S."/>
            <person name="Canessa P."/>
            <person name="Larrondo L.F."/>
            <person name="James T.Y."/>
            <person name="Seelenfreund D."/>
            <person name="Lobos S."/>
            <person name="Polanco R."/>
            <person name="Tello M."/>
            <person name="Honda Y."/>
            <person name="Watanabe T."/>
            <person name="Watanabe T."/>
            <person name="Ryu J.S."/>
            <person name="Kubicek C.P."/>
            <person name="Schmoll M."/>
            <person name="Gaskell J."/>
            <person name="Hammel K.E."/>
            <person name="St John F.J."/>
            <person name="Vanden Wymelenberg A."/>
            <person name="Sabat G."/>
            <person name="Splinter BonDurant S."/>
            <person name="Syed K."/>
            <person name="Yadav J.S."/>
            <person name="Doddapaneni H."/>
            <person name="Subramanian V."/>
            <person name="Lavin J.L."/>
            <person name="Oguiza J.A."/>
            <person name="Perez G."/>
            <person name="Pisabarro A.G."/>
            <person name="Ramirez L."/>
            <person name="Santoyo F."/>
            <person name="Master E."/>
            <person name="Coutinho P.M."/>
            <person name="Henrissat B."/>
            <person name="Lombard V."/>
            <person name="Magnuson J.K."/>
            <person name="Kuees U."/>
            <person name="Hori C."/>
            <person name="Igarashi K."/>
            <person name="Samejima M."/>
            <person name="Held B.W."/>
            <person name="Barry K.W."/>
            <person name="LaButti K.M."/>
            <person name="Lapidus A."/>
            <person name="Lindquist E.A."/>
            <person name="Lucas S.M."/>
            <person name="Riley R."/>
            <person name="Salamov A.A."/>
            <person name="Hoffmeister D."/>
            <person name="Schwenk D."/>
            <person name="Hadar Y."/>
            <person name="Yarden O."/>
            <person name="de Vries R.P."/>
            <person name="Wiebenga A."/>
            <person name="Stenlid J."/>
            <person name="Eastwood D."/>
            <person name="Grigoriev I.V."/>
            <person name="Berka R.M."/>
            <person name="Blanchette R.A."/>
            <person name="Kersten P."/>
            <person name="Martinez A.T."/>
            <person name="Vicuna R."/>
            <person name="Cullen D."/>
        </authorList>
    </citation>
    <scope>NUCLEOTIDE SEQUENCE [LARGE SCALE GENOMIC DNA]</scope>
    <source>
        <strain evidence="5 6">B</strain>
    </source>
</reference>
<dbReference type="PANTHER" id="PTHR10907:SF47">
    <property type="entry name" value="REGUCALCIN"/>
    <property type="match status" value="1"/>
</dbReference>
<dbReference type="SUPFAM" id="SSF63829">
    <property type="entry name" value="Calcium-dependent phosphotriesterase"/>
    <property type="match status" value="1"/>
</dbReference>
<evidence type="ECO:0000256" key="1">
    <source>
        <dbReference type="ARBA" id="ARBA00008853"/>
    </source>
</evidence>
<dbReference type="Gene3D" id="2.120.10.30">
    <property type="entry name" value="TolB, C-terminal domain"/>
    <property type="match status" value="1"/>
</dbReference>
<evidence type="ECO:0000313" key="5">
    <source>
        <dbReference type="EMBL" id="EMD42238.1"/>
    </source>
</evidence>
<evidence type="ECO:0000256" key="3">
    <source>
        <dbReference type="PIRSR" id="PIRSR605511-2"/>
    </source>
</evidence>
<dbReference type="OrthoDB" id="423498at2759"/>
<feature type="domain" description="SMP-30/Gluconolactonase/LRE-like region" evidence="4">
    <location>
        <begin position="20"/>
        <end position="287"/>
    </location>
</feature>
<gene>
    <name evidence="5" type="ORF">CERSUDRAFT_42678</name>
</gene>
<dbReference type="Proteomes" id="UP000016930">
    <property type="component" value="Unassembled WGS sequence"/>
</dbReference>
<evidence type="ECO:0000313" key="6">
    <source>
        <dbReference type="Proteomes" id="UP000016930"/>
    </source>
</evidence>
<organism evidence="5 6">
    <name type="scientific">Ceriporiopsis subvermispora (strain B)</name>
    <name type="common">White-rot fungus</name>
    <name type="synonym">Gelatoporia subvermispora</name>
    <dbReference type="NCBI Taxonomy" id="914234"/>
    <lineage>
        <taxon>Eukaryota</taxon>
        <taxon>Fungi</taxon>
        <taxon>Dikarya</taxon>
        <taxon>Basidiomycota</taxon>
        <taxon>Agaricomycotina</taxon>
        <taxon>Agaricomycetes</taxon>
        <taxon>Polyporales</taxon>
        <taxon>Gelatoporiaceae</taxon>
        <taxon>Gelatoporia</taxon>
    </lineage>
</organism>
<feature type="binding site" evidence="3">
    <location>
        <position position="127"/>
    </location>
    <ligand>
        <name>substrate</name>
    </ligand>
</feature>
<name>M2QYJ7_CERS8</name>
<protein>
    <recommendedName>
        <fullName evidence="4">SMP-30/Gluconolactonase/LRE-like region domain-containing protein</fullName>
    </recommendedName>
</protein>
<feature type="binding site" evidence="3">
    <location>
        <position position="22"/>
    </location>
    <ligand>
        <name>a divalent metal cation</name>
        <dbReference type="ChEBI" id="CHEBI:60240"/>
    </ligand>
</feature>
<dbReference type="InterPro" id="IPR011042">
    <property type="entry name" value="6-blade_b-propeller_TolB-like"/>
</dbReference>
<feature type="binding site" evidence="3">
    <location>
        <position position="125"/>
    </location>
    <ligand>
        <name>substrate</name>
    </ligand>
</feature>
<dbReference type="STRING" id="914234.M2QYJ7"/>
<dbReference type="InterPro" id="IPR013658">
    <property type="entry name" value="SGL"/>
</dbReference>
<dbReference type="EMBL" id="KB445791">
    <property type="protein sequence ID" value="EMD42238.1"/>
    <property type="molecule type" value="Genomic_DNA"/>
</dbReference>
<feature type="active site" description="Proton donor/acceptor" evidence="2">
    <location>
        <position position="227"/>
    </location>
</feature>
<evidence type="ECO:0000259" key="4">
    <source>
        <dbReference type="Pfam" id="PF08450"/>
    </source>
</evidence>
<dbReference type="PRINTS" id="PR01790">
    <property type="entry name" value="SMP30FAMILY"/>
</dbReference>
<feature type="binding site" evidence="3">
    <location>
        <position position="227"/>
    </location>
    <ligand>
        <name>a divalent metal cation</name>
        <dbReference type="ChEBI" id="CHEBI:60240"/>
    </ligand>
</feature>
<dbReference type="GO" id="GO:0019853">
    <property type="term" value="P:L-ascorbic acid biosynthetic process"/>
    <property type="evidence" value="ECO:0007669"/>
    <property type="project" value="TreeGrafter"/>
</dbReference>
<sequence length="327" mass="36170">MAPSRSIVIERPLLHTNCTLGEGPLYDPRTSMLHFVDIEQRKVELCFYLHDVLDQYHILQVHHLNTNTLELKSEQFEHPITCLALRPNAQGLACTTSDGFALIEPDSTLRYLCKPLPPDHSPYTRFNDGACDSKGRFVAGTICSRDPSVPGQLYMFDPANGSCAVIDQGPFTDSNGLGWNADESTMYFTDSLVNRIYAYDYNDGNLSNRRVFVDPISQGQPEGSFPDGLCIDKEGGIWSARWGGSKIIRYSKDGTEDLELVFPTALNVTACCFGGPNEDQLYVTTAHCGACGGDAARQTQHPDSGNLFMVDLSGQFRGGQWRYSFAI</sequence>
<dbReference type="PANTHER" id="PTHR10907">
    <property type="entry name" value="REGUCALCIN"/>
    <property type="match status" value="1"/>
</dbReference>
<dbReference type="Pfam" id="PF08450">
    <property type="entry name" value="SGL"/>
    <property type="match status" value="1"/>
</dbReference>
<keyword evidence="3" id="KW-0479">Metal-binding</keyword>
<dbReference type="AlphaFoldDB" id="M2QYJ7"/>
<comment type="cofactor">
    <cofactor evidence="3">
        <name>Zn(2+)</name>
        <dbReference type="ChEBI" id="CHEBI:29105"/>
    </cofactor>
    <text evidence="3">Binds 1 divalent metal cation per subunit.</text>
</comment>
<dbReference type="GO" id="GO:0005509">
    <property type="term" value="F:calcium ion binding"/>
    <property type="evidence" value="ECO:0007669"/>
    <property type="project" value="TreeGrafter"/>
</dbReference>
<dbReference type="HOGENOM" id="CLU_036110_3_2_1"/>
<evidence type="ECO:0000256" key="2">
    <source>
        <dbReference type="PIRSR" id="PIRSR605511-1"/>
    </source>
</evidence>
<feature type="binding site" evidence="3">
    <location>
        <position position="175"/>
    </location>
    <ligand>
        <name>a divalent metal cation</name>
        <dbReference type="ChEBI" id="CHEBI:60240"/>
    </ligand>
</feature>
<proteinExistence type="inferred from homology"/>